<keyword evidence="6 7" id="KW-0472">Membrane</keyword>
<feature type="transmembrane region" description="Helical" evidence="7">
    <location>
        <begin position="293"/>
        <end position="314"/>
    </location>
</feature>
<evidence type="ECO:0000256" key="2">
    <source>
        <dbReference type="ARBA" id="ARBA00022692"/>
    </source>
</evidence>
<dbReference type="InterPro" id="IPR003439">
    <property type="entry name" value="ABC_transporter-like_ATP-bd"/>
</dbReference>
<dbReference type="Pfam" id="PF00664">
    <property type="entry name" value="ABC_membrane"/>
    <property type="match status" value="1"/>
</dbReference>
<keyword evidence="2 7" id="KW-0812">Transmembrane</keyword>
<organism evidence="10 11">
    <name type="scientific">Legionella erythra</name>
    <dbReference type="NCBI Taxonomy" id="448"/>
    <lineage>
        <taxon>Bacteria</taxon>
        <taxon>Pseudomonadati</taxon>
        <taxon>Pseudomonadota</taxon>
        <taxon>Gammaproteobacteria</taxon>
        <taxon>Legionellales</taxon>
        <taxon>Legionellaceae</taxon>
        <taxon>Legionella</taxon>
    </lineage>
</organism>
<comment type="subcellular location">
    <subcellularLocation>
        <location evidence="1">Cell membrane</location>
        <topology evidence="1">Multi-pass membrane protein</topology>
    </subcellularLocation>
</comment>
<dbReference type="InterPro" id="IPR027417">
    <property type="entry name" value="P-loop_NTPase"/>
</dbReference>
<evidence type="ECO:0000256" key="1">
    <source>
        <dbReference type="ARBA" id="ARBA00004651"/>
    </source>
</evidence>
<feature type="transmembrane region" description="Helical" evidence="7">
    <location>
        <begin position="412"/>
        <end position="430"/>
    </location>
</feature>
<reference evidence="10 11" key="1">
    <citation type="submission" date="2015-11" db="EMBL/GenBank/DDBJ databases">
        <title>Genomic analysis of 38 Legionella species identifies large and diverse effector repertoires.</title>
        <authorList>
            <person name="Burstein D."/>
            <person name="Amaro F."/>
            <person name="Zusman T."/>
            <person name="Lifshitz Z."/>
            <person name="Cohen O."/>
            <person name="Gilbert J.A."/>
            <person name="Pupko T."/>
            <person name="Shuman H.A."/>
            <person name="Segal G."/>
        </authorList>
    </citation>
    <scope>NUCLEOTIDE SEQUENCE [LARGE SCALE GENOMIC DNA]</scope>
    <source>
        <strain evidence="10 11">SE-32A-C8</strain>
    </source>
</reference>
<dbReference type="Gene3D" id="1.20.1560.10">
    <property type="entry name" value="ABC transporter type 1, transmembrane domain"/>
    <property type="match status" value="1"/>
</dbReference>
<evidence type="ECO:0000259" key="9">
    <source>
        <dbReference type="PROSITE" id="PS50929"/>
    </source>
</evidence>
<dbReference type="AlphaFoldDB" id="A0A0W0TRX3"/>
<keyword evidence="5 7" id="KW-1133">Transmembrane helix</keyword>
<dbReference type="SMART" id="SM00382">
    <property type="entry name" value="AAA"/>
    <property type="match status" value="1"/>
</dbReference>
<keyword evidence="3" id="KW-0547">Nucleotide-binding</keyword>
<dbReference type="GO" id="GO:0005886">
    <property type="term" value="C:plasma membrane"/>
    <property type="evidence" value="ECO:0007669"/>
    <property type="project" value="UniProtKB-SubCell"/>
</dbReference>
<evidence type="ECO:0000256" key="6">
    <source>
        <dbReference type="ARBA" id="ARBA00023136"/>
    </source>
</evidence>
<dbReference type="GO" id="GO:0140359">
    <property type="term" value="F:ABC-type transporter activity"/>
    <property type="evidence" value="ECO:0007669"/>
    <property type="project" value="InterPro"/>
</dbReference>
<dbReference type="PROSITE" id="PS50893">
    <property type="entry name" value="ABC_TRANSPORTER_2"/>
    <property type="match status" value="1"/>
</dbReference>
<comment type="caution">
    <text evidence="10">The sequence shown here is derived from an EMBL/GenBank/DDBJ whole genome shotgun (WGS) entry which is preliminary data.</text>
</comment>
<dbReference type="InterPro" id="IPR003593">
    <property type="entry name" value="AAA+_ATPase"/>
</dbReference>
<accession>A0A0W0TRX3</accession>
<feature type="transmembrane region" description="Helical" evidence="7">
    <location>
        <begin position="218"/>
        <end position="237"/>
    </location>
</feature>
<protein>
    <submittedName>
        <fullName evidence="10">Toxin secretion ATP binding protein</fullName>
    </submittedName>
</protein>
<dbReference type="GO" id="GO:0016887">
    <property type="term" value="F:ATP hydrolysis activity"/>
    <property type="evidence" value="ECO:0007669"/>
    <property type="project" value="InterPro"/>
</dbReference>
<dbReference type="STRING" id="448.Lery_0951"/>
<dbReference type="PANTHER" id="PTHR24221">
    <property type="entry name" value="ATP-BINDING CASSETTE SUB-FAMILY B"/>
    <property type="match status" value="1"/>
</dbReference>
<feature type="domain" description="ABC transporter" evidence="8">
    <location>
        <begin position="499"/>
        <end position="715"/>
    </location>
</feature>
<evidence type="ECO:0000256" key="7">
    <source>
        <dbReference type="SAM" id="Phobius"/>
    </source>
</evidence>
<evidence type="ECO:0000259" key="8">
    <source>
        <dbReference type="PROSITE" id="PS50893"/>
    </source>
</evidence>
<dbReference type="GO" id="GO:0005524">
    <property type="term" value="F:ATP binding"/>
    <property type="evidence" value="ECO:0007669"/>
    <property type="project" value="UniProtKB-KW"/>
</dbReference>
<dbReference type="InterPro" id="IPR039421">
    <property type="entry name" value="Type_1_exporter"/>
</dbReference>
<dbReference type="PANTHER" id="PTHR24221:SF248">
    <property type="entry name" value="ABC TRANSPORTER TRANSMEMBRANE REGION"/>
    <property type="match status" value="1"/>
</dbReference>
<dbReference type="PATRIC" id="fig|448.7.peg.996"/>
<dbReference type="SUPFAM" id="SSF52540">
    <property type="entry name" value="P-loop containing nucleoside triphosphate hydrolases"/>
    <property type="match status" value="1"/>
</dbReference>
<dbReference type="Proteomes" id="UP000054773">
    <property type="component" value="Unassembled WGS sequence"/>
</dbReference>
<dbReference type="InterPro" id="IPR011527">
    <property type="entry name" value="ABC1_TM_dom"/>
</dbReference>
<dbReference type="PROSITE" id="PS50929">
    <property type="entry name" value="ABC_TM1F"/>
    <property type="match status" value="1"/>
</dbReference>
<feature type="domain" description="ABC transmembrane type-1" evidence="9">
    <location>
        <begin position="186"/>
        <end position="465"/>
    </location>
</feature>
<dbReference type="InterPro" id="IPR036640">
    <property type="entry name" value="ABC1_TM_sf"/>
</dbReference>
<name>A0A0W0TRX3_LEGER</name>
<keyword evidence="11" id="KW-1185">Reference proteome</keyword>
<dbReference type="Pfam" id="PF00005">
    <property type="entry name" value="ABC_tran"/>
    <property type="match status" value="1"/>
</dbReference>
<feature type="transmembrane region" description="Helical" evidence="7">
    <location>
        <begin position="320"/>
        <end position="340"/>
    </location>
</feature>
<dbReference type="RefSeq" id="WP_058526116.1">
    <property type="nucleotide sequence ID" value="NZ_CAAAHY010000023.1"/>
</dbReference>
<evidence type="ECO:0000313" key="10">
    <source>
        <dbReference type="EMBL" id="KTC98388.1"/>
    </source>
</evidence>
<dbReference type="SUPFAM" id="SSF90123">
    <property type="entry name" value="ABC transporter transmembrane region"/>
    <property type="match status" value="1"/>
</dbReference>
<sequence>MNKDALQQLKEKIMRGLSNVSSLSHSFKNIHFDIYLNAYILLTIKLNPTLIHDFNTILKSIPHQIDKPNIINMTNGLSQLGYVTRQSRGCSSLEKLTFPCLLIKGADIDNHARVLFRENETIICYDPFNDSYTAFEALFIDKSYLVYTFETFEQERFDLSRGVLKFLGRSWFVALLTRFRFVIGKLVFISIVLHLFSLVMPLYIIYTYNRVIVSHDTSNLMVVTASVISLLLCEQLLRYFRAGVLSWLGSRVDYIVTNEVLNKLNQLPLPIIEKLSLPSQIARIRSFSSVRDFFTGPIFSTLLELPAILLMILLISYFHYLFTVIFAAGFILLALCLAFFHRILAARIKKNTLINTEKYYLTAIYLDKLNTLHYQGLERYYTRKLNALSEQATYYNLKAEFASNFVDNYGKWITNVGILITLCAGIYLVWSNQITVDILLATVFLSWRIFSPIQVASSTMVRSEKLYRTIQQIDNFLELPDEYDAHSGLKKTIEIKNHIRLANIGVFYNSNKQFVLKNFSMVIKVGQLIAITGESGVGKSTLLKLITGFIKPNIGKVLIDDYDINQLNIHSLRNQICYIHQSENIIQGTIYDNIQIVNPYLTKDDVDDLFTSLFMADELSKLPEGLNTYISADNLSYLSKKWLKSIAMAKLYASHATIKLIDGLNRDSFPPKTWHKFLMDLQQWRHDKTIVIVTDDDQICRMADQTINLKSKLLK</sequence>
<feature type="transmembrane region" description="Helical" evidence="7">
    <location>
        <begin position="186"/>
        <end position="206"/>
    </location>
</feature>
<dbReference type="EMBL" id="LNYA01000021">
    <property type="protein sequence ID" value="KTC98388.1"/>
    <property type="molecule type" value="Genomic_DNA"/>
</dbReference>
<evidence type="ECO:0000256" key="3">
    <source>
        <dbReference type="ARBA" id="ARBA00022741"/>
    </source>
</evidence>
<dbReference type="GO" id="GO:0034040">
    <property type="term" value="F:ATPase-coupled lipid transmembrane transporter activity"/>
    <property type="evidence" value="ECO:0007669"/>
    <property type="project" value="TreeGrafter"/>
</dbReference>
<evidence type="ECO:0000313" key="11">
    <source>
        <dbReference type="Proteomes" id="UP000054773"/>
    </source>
</evidence>
<gene>
    <name evidence="10" type="ORF">Lery_0951</name>
</gene>
<dbReference type="Gene3D" id="3.40.50.300">
    <property type="entry name" value="P-loop containing nucleotide triphosphate hydrolases"/>
    <property type="match status" value="1"/>
</dbReference>
<keyword evidence="4" id="KW-0067">ATP-binding</keyword>
<proteinExistence type="predicted"/>
<evidence type="ECO:0000256" key="5">
    <source>
        <dbReference type="ARBA" id="ARBA00022989"/>
    </source>
</evidence>
<evidence type="ECO:0000256" key="4">
    <source>
        <dbReference type="ARBA" id="ARBA00022840"/>
    </source>
</evidence>